<evidence type="ECO:0000313" key="2">
    <source>
        <dbReference type="Proteomes" id="UP000290204"/>
    </source>
</evidence>
<dbReference type="AlphaFoldDB" id="A0A4Q1CG93"/>
<sequence>MKQLFFFTCFSLLAAFGRSQNVDSLLAEPQAIELTISTPQPRLHETFQISIDINHLRANIFKSLAGKLQLSTDIGTTDNSELTMNVTAINKGKNEIGPLEFYLDKTKYTTNKINFEVVDALPNVDKGIWFRKVRTGESTFCIIIEQRIPAATKTTKLSDNSITFTTEPVNSEIVKFKDSYSIPGLSSSNSRTSTNFSSITVNGKELQFMYGYSVYHFIIEDKNAGIKIKKEVLENLPRDYVFEEIIVQ</sequence>
<dbReference type="RefSeq" id="WP_129131897.1">
    <property type="nucleotide sequence ID" value="NZ_SDHW01000005.1"/>
</dbReference>
<dbReference type="Proteomes" id="UP000290204">
    <property type="component" value="Unassembled WGS sequence"/>
</dbReference>
<evidence type="ECO:0000313" key="1">
    <source>
        <dbReference type="EMBL" id="RXK58841.1"/>
    </source>
</evidence>
<accession>A0A4Q1CG93</accession>
<gene>
    <name evidence="1" type="ORF">ESA94_15745</name>
</gene>
<dbReference type="OrthoDB" id="1330223at2"/>
<proteinExistence type="predicted"/>
<organism evidence="1 2">
    <name type="scientific">Lacibacter luteus</name>
    <dbReference type="NCBI Taxonomy" id="2508719"/>
    <lineage>
        <taxon>Bacteria</taxon>
        <taxon>Pseudomonadati</taxon>
        <taxon>Bacteroidota</taxon>
        <taxon>Chitinophagia</taxon>
        <taxon>Chitinophagales</taxon>
        <taxon>Chitinophagaceae</taxon>
        <taxon>Lacibacter</taxon>
    </lineage>
</organism>
<comment type="caution">
    <text evidence="1">The sequence shown here is derived from an EMBL/GenBank/DDBJ whole genome shotgun (WGS) entry which is preliminary data.</text>
</comment>
<reference evidence="1 2" key="1">
    <citation type="submission" date="2019-01" db="EMBL/GenBank/DDBJ databases">
        <title>Lacibacter sp. strain TTM-7.</title>
        <authorList>
            <person name="Chen W.-M."/>
        </authorList>
    </citation>
    <scope>NUCLEOTIDE SEQUENCE [LARGE SCALE GENOMIC DNA]</scope>
    <source>
        <strain evidence="1 2">TTM-7</strain>
    </source>
</reference>
<protein>
    <submittedName>
        <fullName evidence="1">Uncharacterized protein</fullName>
    </submittedName>
</protein>
<dbReference type="EMBL" id="SDHW01000005">
    <property type="protein sequence ID" value="RXK58841.1"/>
    <property type="molecule type" value="Genomic_DNA"/>
</dbReference>
<keyword evidence="2" id="KW-1185">Reference proteome</keyword>
<name>A0A4Q1CG93_9BACT</name>